<organism evidence="7 8">
    <name type="scientific">Stenotrophomonas koreensis</name>
    <dbReference type="NCBI Taxonomy" id="266128"/>
    <lineage>
        <taxon>Bacteria</taxon>
        <taxon>Pseudomonadati</taxon>
        <taxon>Pseudomonadota</taxon>
        <taxon>Gammaproteobacteria</taxon>
        <taxon>Lysobacterales</taxon>
        <taxon>Lysobacteraceae</taxon>
        <taxon>Stenotrophomonas</taxon>
    </lineage>
</organism>
<comment type="function">
    <text evidence="1">Required for the transposition of the insertion element.</text>
</comment>
<proteinExistence type="inferred from homology"/>
<dbReference type="InterPro" id="IPR012337">
    <property type="entry name" value="RNaseH-like_sf"/>
</dbReference>
<dbReference type="GO" id="GO:0006313">
    <property type="term" value="P:DNA transposition"/>
    <property type="evidence" value="ECO:0007669"/>
    <property type="project" value="InterPro"/>
</dbReference>
<dbReference type="InterPro" id="IPR025246">
    <property type="entry name" value="IS30-like_HTH"/>
</dbReference>
<dbReference type="InterPro" id="IPR053392">
    <property type="entry name" value="Transposase_IS30-like"/>
</dbReference>
<dbReference type="PROSITE" id="PS50994">
    <property type="entry name" value="INTEGRASE"/>
    <property type="match status" value="1"/>
</dbReference>
<dbReference type="GO" id="GO:0015074">
    <property type="term" value="P:DNA integration"/>
    <property type="evidence" value="ECO:0007669"/>
    <property type="project" value="InterPro"/>
</dbReference>
<dbReference type="InterPro" id="IPR051917">
    <property type="entry name" value="Transposase-Integrase"/>
</dbReference>
<keyword evidence="5" id="KW-0233">DNA recombination</keyword>
<gene>
    <name evidence="7" type="ORF">ABB25_13350</name>
</gene>
<dbReference type="InterPro" id="IPR001584">
    <property type="entry name" value="Integrase_cat-core"/>
</dbReference>
<dbReference type="GO" id="GO:0004803">
    <property type="term" value="F:transposase activity"/>
    <property type="evidence" value="ECO:0007669"/>
    <property type="project" value="InterPro"/>
</dbReference>
<dbReference type="InterPro" id="IPR036397">
    <property type="entry name" value="RNaseH_sf"/>
</dbReference>
<evidence type="ECO:0000256" key="1">
    <source>
        <dbReference type="ARBA" id="ARBA00002190"/>
    </source>
</evidence>
<accession>A0A0R0BB07</accession>
<dbReference type="Pfam" id="PF13936">
    <property type="entry name" value="HTH_38"/>
    <property type="match status" value="1"/>
</dbReference>
<dbReference type="Gene3D" id="3.30.420.10">
    <property type="entry name" value="Ribonuclease H-like superfamily/Ribonuclease H"/>
    <property type="match status" value="1"/>
</dbReference>
<dbReference type="SUPFAM" id="SSF53098">
    <property type="entry name" value="Ribonuclease H-like"/>
    <property type="match status" value="1"/>
</dbReference>
<dbReference type="InterPro" id="IPR001598">
    <property type="entry name" value="Transposase_IS30_CS"/>
</dbReference>
<evidence type="ECO:0000313" key="8">
    <source>
        <dbReference type="Proteomes" id="UP000051254"/>
    </source>
</evidence>
<dbReference type="AlphaFoldDB" id="A0A0R0BB07"/>
<evidence type="ECO:0000259" key="6">
    <source>
        <dbReference type="PROSITE" id="PS50994"/>
    </source>
</evidence>
<evidence type="ECO:0000256" key="2">
    <source>
        <dbReference type="ARBA" id="ARBA00006363"/>
    </source>
</evidence>
<name>A0A0R0BB07_9GAMM</name>
<dbReference type="PANTHER" id="PTHR10948">
    <property type="entry name" value="TRANSPOSASE"/>
    <property type="match status" value="1"/>
</dbReference>
<reference evidence="7 8" key="1">
    <citation type="submission" date="2015-05" db="EMBL/GenBank/DDBJ databases">
        <title>Genome sequencing and analysis of members of genus Stenotrophomonas.</title>
        <authorList>
            <person name="Patil P.P."/>
            <person name="Midha S."/>
            <person name="Patil P.B."/>
        </authorList>
    </citation>
    <scope>NUCLEOTIDE SEQUENCE [LARGE SCALE GENOMIC DNA]</scope>
    <source>
        <strain evidence="7 8">DSM 17805</strain>
    </source>
</reference>
<evidence type="ECO:0000256" key="3">
    <source>
        <dbReference type="ARBA" id="ARBA00022578"/>
    </source>
</evidence>
<dbReference type="PANTHER" id="PTHR10948:SF23">
    <property type="entry name" value="TRANSPOSASE INSI FOR INSERTION SEQUENCE ELEMENT IS30A-RELATED"/>
    <property type="match status" value="1"/>
</dbReference>
<dbReference type="PROSITE" id="PS01043">
    <property type="entry name" value="TRANSPOSASE_IS30"/>
    <property type="match status" value="1"/>
</dbReference>
<dbReference type="NCBIfam" id="NF033563">
    <property type="entry name" value="transpos_IS30"/>
    <property type="match status" value="1"/>
</dbReference>
<evidence type="ECO:0000256" key="4">
    <source>
        <dbReference type="ARBA" id="ARBA00023125"/>
    </source>
</evidence>
<evidence type="ECO:0000313" key="7">
    <source>
        <dbReference type="EMBL" id="KRG54703.1"/>
    </source>
</evidence>
<dbReference type="GO" id="GO:0005829">
    <property type="term" value="C:cytosol"/>
    <property type="evidence" value="ECO:0007669"/>
    <property type="project" value="TreeGrafter"/>
</dbReference>
<feature type="domain" description="Integrase catalytic" evidence="6">
    <location>
        <begin position="149"/>
        <end position="311"/>
    </location>
</feature>
<protein>
    <submittedName>
        <fullName evidence="7">Transposase</fullName>
    </submittedName>
</protein>
<dbReference type="EMBL" id="LDJH01000030">
    <property type="protein sequence ID" value="KRG54703.1"/>
    <property type="molecule type" value="Genomic_DNA"/>
</dbReference>
<keyword evidence="4" id="KW-0238">DNA-binding</keyword>
<dbReference type="GO" id="GO:0003677">
    <property type="term" value="F:DNA binding"/>
    <property type="evidence" value="ECO:0007669"/>
    <property type="project" value="UniProtKB-KW"/>
</dbReference>
<comment type="caution">
    <text evidence="7">The sequence shown here is derived from an EMBL/GenBank/DDBJ whole genome shotgun (WGS) entry which is preliminary data.</text>
</comment>
<keyword evidence="8" id="KW-1185">Reference proteome</keyword>
<keyword evidence="3" id="KW-0815">Transposition</keyword>
<comment type="similarity">
    <text evidence="2">Belongs to the transposase IS30 family.</text>
</comment>
<dbReference type="Proteomes" id="UP000051254">
    <property type="component" value="Unassembled WGS sequence"/>
</dbReference>
<evidence type="ECO:0000256" key="5">
    <source>
        <dbReference type="ARBA" id="ARBA00023172"/>
    </source>
</evidence>
<dbReference type="PATRIC" id="fig|266128.3.peg.1796"/>
<dbReference type="STRING" id="266128.ABB25_13350"/>
<sequence>MIERQNGSSLRAIGLRLGRSAATVSRELRRCDQAAYNASQAALSYRRRRSRCRPMKRLVAGSRLYQYVHDHLVYRRWSPQQIAAKLRQMPESIRPGLVSHETIYAAIYAQPRGGLKQAMVEALRQAKPTRGPGRKSAAAKTFVPEEPSIKHRPEEIEQRLLPGHWEGDLIKGAFNRSAVGVLVERKTRFVILCRMDGCTAADALEGFSRQIKKLPAFLRESLTYDRGSELACFDALSKRINMNIWFCDPHAPWQRGSNENTNGLLRQFLPKGTDLSIASQTLLNDIARLLNGRPRKTLGWKSPEEAMAEELAKFSSPCVALES</sequence>